<evidence type="ECO:0000313" key="3">
    <source>
        <dbReference type="EMBL" id="MDQ0475376.1"/>
    </source>
</evidence>
<dbReference type="Proteomes" id="UP001242480">
    <property type="component" value="Unassembled WGS sequence"/>
</dbReference>
<name>A0ABU0JM50_9HYPH</name>
<gene>
    <name evidence="3" type="ORF">QO011_008419</name>
</gene>
<protein>
    <recommendedName>
        <fullName evidence="5">DUF1269 domain-containing protein</fullName>
    </recommendedName>
</protein>
<organism evidence="3 4">
    <name type="scientific">Labrys wisconsinensis</name>
    <dbReference type="NCBI Taxonomy" id="425677"/>
    <lineage>
        <taxon>Bacteria</taxon>
        <taxon>Pseudomonadati</taxon>
        <taxon>Pseudomonadota</taxon>
        <taxon>Alphaproteobacteria</taxon>
        <taxon>Hyphomicrobiales</taxon>
        <taxon>Xanthobacteraceae</taxon>
        <taxon>Labrys</taxon>
    </lineage>
</organism>
<feature type="compositionally biased region" description="Basic and acidic residues" evidence="1">
    <location>
        <begin position="186"/>
        <end position="195"/>
    </location>
</feature>
<evidence type="ECO:0000256" key="1">
    <source>
        <dbReference type="SAM" id="MobiDB-lite"/>
    </source>
</evidence>
<keyword evidence="2" id="KW-1133">Transmembrane helix</keyword>
<feature type="transmembrane region" description="Helical" evidence="2">
    <location>
        <begin position="60"/>
        <end position="80"/>
    </location>
</feature>
<dbReference type="EMBL" id="JAUSVX010000034">
    <property type="protein sequence ID" value="MDQ0475376.1"/>
    <property type="molecule type" value="Genomic_DNA"/>
</dbReference>
<feature type="transmembrane region" description="Helical" evidence="2">
    <location>
        <begin position="92"/>
        <end position="117"/>
    </location>
</feature>
<dbReference type="RefSeq" id="WP_307286534.1">
    <property type="nucleotide sequence ID" value="NZ_JAUSVX010000034.1"/>
</dbReference>
<evidence type="ECO:0000256" key="2">
    <source>
        <dbReference type="SAM" id="Phobius"/>
    </source>
</evidence>
<reference evidence="3 4" key="1">
    <citation type="submission" date="2023-07" db="EMBL/GenBank/DDBJ databases">
        <title>Genomic Encyclopedia of Type Strains, Phase IV (KMG-IV): sequencing the most valuable type-strain genomes for metagenomic binning, comparative biology and taxonomic classification.</title>
        <authorList>
            <person name="Goeker M."/>
        </authorList>
    </citation>
    <scope>NUCLEOTIDE SEQUENCE [LARGE SCALE GENOMIC DNA]</scope>
    <source>
        <strain evidence="3 4">DSM 19619</strain>
    </source>
</reference>
<dbReference type="PANTHER" id="PTHR36109:SF2">
    <property type="entry name" value="MEMBRANE PROTEIN"/>
    <property type="match status" value="1"/>
</dbReference>
<proteinExistence type="predicted"/>
<keyword evidence="2" id="KW-0472">Membrane</keyword>
<comment type="caution">
    <text evidence="3">The sequence shown here is derived from an EMBL/GenBank/DDBJ whole genome shotgun (WGS) entry which is preliminary data.</text>
</comment>
<evidence type="ECO:0008006" key="5">
    <source>
        <dbReference type="Google" id="ProtNLM"/>
    </source>
</evidence>
<dbReference type="PANTHER" id="PTHR36109">
    <property type="entry name" value="MEMBRANE PROTEIN-RELATED"/>
    <property type="match status" value="1"/>
</dbReference>
<keyword evidence="4" id="KW-1185">Reference proteome</keyword>
<accession>A0ABU0JM50</accession>
<dbReference type="InterPro" id="IPR052948">
    <property type="entry name" value="Low_temp-induced_all0457"/>
</dbReference>
<keyword evidence="2" id="KW-0812">Transmembrane</keyword>
<evidence type="ECO:0000313" key="4">
    <source>
        <dbReference type="Proteomes" id="UP001242480"/>
    </source>
</evidence>
<feature type="region of interest" description="Disordered" evidence="1">
    <location>
        <begin position="157"/>
        <end position="202"/>
    </location>
</feature>
<sequence length="202" mass="20198">MKTTITRFYDRYAGAQRALEDLIENGVPRADISIVANTADDDYLAHAGNSQTAEGAGTGAGIGGVLGGGAGLLAGLGMIAVPGLGQVVAAGWLASLAAGFVAGAAAGAAAGGVIGALMESGLSEERATVYVEGVGKGGALLTVRVDEAFADEVKTTLDAHGPVRPGPDPDEAVPHADARSAPQPRSVEELRDRMSIDQPPLV</sequence>